<dbReference type="InterPro" id="IPR016186">
    <property type="entry name" value="C-type_lectin-like/link_sf"/>
</dbReference>
<dbReference type="InterPro" id="IPR001304">
    <property type="entry name" value="C-type_lectin-like"/>
</dbReference>
<dbReference type="PROSITE" id="PS50041">
    <property type="entry name" value="C_TYPE_LECTIN_2"/>
    <property type="match status" value="1"/>
</dbReference>
<comment type="caution">
    <text evidence="2">The sequence shown here is derived from an EMBL/GenBank/DDBJ whole genome shotgun (WGS) entry which is preliminary data.</text>
</comment>
<dbReference type="InterPro" id="IPR016187">
    <property type="entry name" value="CTDL_fold"/>
</dbReference>
<reference evidence="2" key="1">
    <citation type="submission" date="2020-08" db="EMBL/GenBank/DDBJ databases">
        <title>Chromosome-level assembly of Southern catfish (Silurus meridionalis) provides insights into visual adaptation to the nocturnal and benthic lifestyles.</title>
        <authorList>
            <person name="Zhang Y."/>
            <person name="Wang D."/>
            <person name="Peng Z."/>
        </authorList>
    </citation>
    <scope>NUCLEOTIDE SEQUENCE</scope>
    <source>
        <strain evidence="2">SWU-2019-XX</strain>
        <tissue evidence="2">Muscle</tissue>
    </source>
</reference>
<name>A0A8T0BGM9_SILME</name>
<evidence type="ECO:0000313" key="3">
    <source>
        <dbReference type="Proteomes" id="UP000606274"/>
    </source>
</evidence>
<evidence type="ECO:0000259" key="1">
    <source>
        <dbReference type="PROSITE" id="PS50041"/>
    </source>
</evidence>
<dbReference type="AlphaFoldDB" id="A0A8T0BGM9"/>
<gene>
    <name evidence="2" type="ORF">HF521_019502</name>
</gene>
<dbReference type="SMART" id="SM00034">
    <property type="entry name" value="CLECT"/>
    <property type="match status" value="1"/>
</dbReference>
<dbReference type="CDD" id="cd00037">
    <property type="entry name" value="CLECT"/>
    <property type="match status" value="1"/>
</dbReference>
<evidence type="ECO:0000313" key="2">
    <source>
        <dbReference type="EMBL" id="KAF7706248.1"/>
    </source>
</evidence>
<sequence length="115" mass="13121">CQQNWSQFGSRCFRIFTTPTNWNDAEKNCVTMGGHLASLHNKEEYAFIQGLVLSKTGSNAETWLGATDVIQNLVWVWTDGSAFDYYNWSAGQPDNNMQSEHCLEMNFPGFCFNSY</sequence>
<keyword evidence="3" id="KW-1185">Reference proteome</keyword>
<dbReference type="Gene3D" id="3.10.100.10">
    <property type="entry name" value="Mannose-Binding Protein A, subunit A"/>
    <property type="match status" value="1"/>
</dbReference>
<dbReference type="SUPFAM" id="SSF56436">
    <property type="entry name" value="C-type lectin-like"/>
    <property type="match status" value="1"/>
</dbReference>
<dbReference type="Proteomes" id="UP000606274">
    <property type="component" value="Unassembled WGS sequence"/>
</dbReference>
<feature type="domain" description="C-type lectin" evidence="1">
    <location>
        <begin position="8"/>
        <end position="109"/>
    </location>
</feature>
<dbReference type="PANTHER" id="PTHR22803">
    <property type="entry name" value="MANNOSE, PHOSPHOLIPASE, LECTIN RECEPTOR RELATED"/>
    <property type="match status" value="1"/>
</dbReference>
<feature type="non-terminal residue" evidence="2">
    <location>
        <position position="115"/>
    </location>
</feature>
<accession>A0A8T0BGM9</accession>
<protein>
    <recommendedName>
        <fullName evidence="1">C-type lectin domain-containing protein</fullName>
    </recommendedName>
</protein>
<dbReference type="Pfam" id="PF00059">
    <property type="entry name" value="Lectin_C"/>
    <property type="match status" value="1"/>
</dbReference>
<dbReference type="EMBL" id="JABFDY010000006">
    <property type="protein sequence ID" value="KAF7706248.1"/>
    <property type="molecule type" value="Genomic_DNA"/>
</dbReference>
<feature type="non-terminal residue" evidence="2">
    <location>
        <position position="1"/>
    </location>
</feature>
<proteinExistence type="predicted"/>
<organism evidence="2 3">
    <name type="scientific">Silurus meridionalis</name>
    <name type="common">Southern catfish</name>
    <name type="synonym">Silurus soldatovi meridionalis</name>
    <dbReference type="NCBI Taxonomy" id="175797"/>
    <lineage>
        <taxon>Eukaryota</taxon>
        <taxon>Metazoa</taxon>
        <taxon>Chordata</taxon>
        <taxon>Craniata</taxon>
        <taxon>Vertebrata</taxon>
        <taxon>Euteleostomi</taxon>
        <taxon>Actinopterygii</taxon>
        <taxon>Neopterygii</taxon>
        <taxon>Teleostei</taxon>
        <taxon>Ostariophysi</taxon>
        <taxon>Siluriformes</taxon>
        <taxon>Siluridae</taxon>
        <taxon>Silurus</taxon>
    </lineage>
</organism>
<dbReference type="InterPro" id="IPR050111">
    <property type="entry name" value="C-type_lectin/snaclec_domain"/>
</dbReference>